<evidence type="ECO:0000259" key="1">
    <source>
        <dbReference type="Pfam" id="PF13132"/>
    </source>
</evidence>
<organism evidence="2 3">
    <name type="scientific">Escherichia coli O103</name>
    <dbReference type="NCBI Taxonomy" id="1055536"/>
    <lineage>
        <taxon>Bacteria</taxon>
        <taxon>Pseudomonadati</taxon>
        <taxon>Pseudomonadota</taxon>
        <taxon>Gammaproteobacteria</taxon>
        <taxon>Enterobacterales</taxon>
        <taxon>Enterobacteriaceae</taxon>
        <taxon>Escherichia</taxon>
    </lineage>
</organism>
<feature type="non-terminal residue" evidence="2">
    <location>
        <position position="1"/>
    </location>
</feature>
<name>A0AAD2YWH9_ECOLX</name>
<dbReference type="Pfam" id="PF13132">
    <property type="entry name" value="DUF3950"/>
    <property type="match status" value="1"/>
</dbReference>
<reference evidence="2" key="1">
    <citation type="submission" date="2023-04" db="EMBL/GenBank/DDBJ databases">
        <authorList>
            <consortium name="GenomeTrakr network: Whole genome sequencing for foodborne pathogen traceback"/>
        </authorList>
    </citation>
    <scope>NUCLEOTIDE SEQUENCE</scope>
    <source>
        <strain evidence="2">RM15640</strain>
    </source>
</reference>
<accession>A0AAD2YWH9</accession>
<dbReference type="AlphaFoldDB" id="A0AAD2YWH9"/>
<evidence type="ECO:0000313" key="2">
    <source>
        <dbReference type="EMBL" id="EKY2522771.1"/>
    </source>
</evidence>
<gene>
    <name evidence="2" type="ORF">QF322_005420</name>
</gene>
<dbReference type="NCBIfam" id="NF041551">
    <property type="entry name" value="YlcI_YnfO_N"/>
    <property type="match status" value="1"/>
</dbReference>
<dbReference type="EMBL" id="ABLPVO010000122">
    <property type="protein sequence ID" value="EKY2522771.1"/>
    <property type="molecule type" value="Genomic_DNA"/>
</dbReference>
<feature type="domain" description="DUF3950" evidence="1">
    <location>
        <begin position="14"/>
        <end position="42"/>
    </location>
</feature>
<proteinExistence type="predicted"/>
<comment type="caution">
    <text evidence="2">The sequence shown here is derived from an EMBL/GenBank/DDBJ whole genome shotgun (WGS) entry which is preliminary data.</text>
</comment>
<dbReference type="Proteomes" id="UP001179981">
    <property type="component" value="Unassembled WGS sequence"/>
</dbReference>
<protein>
    <submittedName>
        <fullName evidence="2">YlcI/YnfO family protein</fullName>
    </submittedName>
</protein>
<dbReference type="InterPro" id="IPR025030">
    <property type="entry name" value="DUF3950"/>
</dbReference>
<sequence>RRTTIRNIRFPNHMIEQLNIALEHKGSGNFSAWVIEACRRRLSTERSGMNYIIK</sequence>
<evidence type="ECO:0000313" key="3">
    <source>
        <dbReference type="Proteomes" id="UP001179981"/>
    </source>
</evidence>